<dbReference type="GO" id="GO:0051997">
    <property type="term" value="F:2-oxo-4-hydroxy-4-carboxy-5-ureidoimidazoline decarboxylase activity"/>
    <property type="evidence" value="ECO:0007669"/>
    <property type="project" value="UniProtKB-EC"/>
</dbReference>
<evidence type="ECO:0000256" key="1">
    <source>
        <dbReference type="ARBA" id="ARBA00001163"/>
    </source>
</evidence>
<dbReference type="GO" id="GO:0019628">
    <property type="term" value="P:urate catabolic process"/>
    <property type="evidence" value="ECO:0007669"/>
    <property type="project" value="TreeGrafter"/>
</dbReference>
<feature type="region of interest" description="Disordered" evidence="7">
    <location>
        <begin position="66"/>
        <end position="94"/>
    </location>
</feature>
<comment type="catalytic activity">
    <reaction evidence="1">
        <text>5-hydroxy-2-oxo-4-ureido-2,5-dihydro-1H-imidazole-5-carboxylate + H(+) = (S)-allantoin + CO2</text>
        <dbReference type="Rhea" id="RHEA:26301"/>
        <dbReference type="ChEBI" id="CHEBI:15378"/>
        <dbReference type="ChEBI" id="CHEBI:15678"/>
        <dbReference type="ChEBI" id="CHEBI:16526"/>
        <dbReference type="ChEBI" id="CHEBI:58639"/>
        <dbReference type="EC" id="4.1.1.97"/>
    </reaction>
</comment>
<dbReference type="PANTHER" id="PTHR43466">
    <property type="entry name" value="2-OXO-4-HYDROXY-4-CARBOXY-5-UREIDOIMIDAZOLINE DECARBOXYLASE-RELATED"/>
    <property type="match status" value="1"/>
</dbReference>
<comment type="pathway">
    <text evidence="2">Purine metabolism; urate degradation; (S)-allantoin from urate: step 3/3.</text>
</comment>
<accession>A0A4Z1E7L2</accession>
<keyword evidence="6" id="KW-0456">Lyase</keyword>
<evidence type="ECO:0000313" key="9">
    <source>
        <dbReference type="EMBL" id="TGO05551.1"/>
    </source>
</evidence>
<comment type="caution">
    <text evidence="9">The sequence shown here is derived from an EMBL/GenBank/DDBJ whole genome shotgun (WGS) entry which is preliminary data.</text>
</comment>
<dbReference type="NCBIfam" id="TIGR03180">
    <property type="entry name" value="UraD_2"/>
    <property type="match status" value="1"/>
</dbReference>
<evidence type="ECO:0000256" key="3">
    <source>
        <dbReference type="ARBA" id="ARBA00012257"/>
    </source>
</evidence>
<evidence type="ECO:0000256" key="6">
    <source>
        <dbReference type="ARBA" id="ARBA00023239"/>
    </source>
</evidence>
<keyword evidence="10" id="KW-1185">Reference proteome</keyword>
<dbReference type="Pfam" id="PF09349">
    <property type="entry name" value="OHCU_decarbox"/>
    <property type="match status" value="1"/>
</dbReference>
<dbReference type="Proteomes" id="UP000297318">
    <property type="component" value="Unassembled WGS sequence"/>
</dbReference>
<dbReference type="EMBL" id="RHPJ01000002">
    <property type="protein sequence ID" value="TGO05551.1"/>
    <property type="molecule type" value="Genomic_DNA"/>
</dbReference>
<keyword evidence="5" id="KW-0210">Decarboxylase</keyword>
<dbReference type="AlphaFoldDB" id="A0A4Z1E7L2"/>
<dbReference type="PANTHER" id="PTHR43466:SF1">
    <property type="entry name" value="2-OXO-4-HYDROXY-4-CARBOXY-5-UREIDOIMIDAZOLINE DECARBOXYLASE-RELATED"/>
    <property type="match status" value="1"/>
</dbReference>
<protein>
    <recommendedName>
        <fullName evidence="3">2-oxo-4-hydroxy-4-carboxy-5-ureidoimidazoline decarboxylase</fullName>
        <ecNumber evidence="3">4.1.1.97</ecNumber>
    </recommendedName>
</protein>
<dbReference type="EC" id="4.1.1.97" evidence="3"/>
<dbReference type="InterPro" id="IPR017595">
    <property type="entry name" value="OHCU_decarboxylase-2"/>
</dbReference>
<evidence type="ECO:0000256" key="5">
    <source>
        <dbReference type="ARBA" id="ARBA00022793"/>
    </source>
</evidence>
<dbReference type="SUPFAM" id="SSF158694">
    <property type="entry name" value="UraD-Like"/>
    <property type="match status" value="1"/>
</dbReference>
<proteinExistence type="predicted"/>
<dbReference type="OrthoDB" id="5243781at2"/>
<keyword evidence="4" id="KW-0659">Purine metabolism</keyword>
<dbReference type="GO" id="GO:0006144">
    <property type="term" value="P:purine nucleobase metabolic process"/>
    <property type="evidence" value="ECO:0007669"/>
    <property type="project" value="UniProtKB-KW"/>
</dbReference>
<evidence type="ECO:0000256" key="7">
    <source>
        <dbReference type="SAM" id="MobiDB-lite"/>
    </source>
</evidence>
<dbReference type="InterPro" id="IPR036778">
    <property type="entry name" value="OHCU_decarboxylase_sf"/>
</dbReference>
<dbReference type="NCBIfam" id="NF010372">
    <property type="entry name" value="PRK13798.1"/>
    <property type="match status" value="1"/>
</dbReference>
<evidence type="ECO:0000313" key="10">
    <source>
        <dbReference type="Proteomes" id="UP000297318"/>
    </source>
</evidence>
<dbReference type="InterPro" id="IPR018020">
    <property type="entry name" value="OHCU_decarboxylase"/>
</dbReference>
<feature type="domain" description="Oxo-4-hydroxy-4-carboxy-5-ureidoimidazoline decarboxylase" evidence="8">
    <location>
        <begin position="8"/>
        <end position="160"/>
    </location>
</feature>
<name>A0A4Z1E7L2_9MICO</name>
<organism evidence="9 10">
    <name type="scientific">Serinibacter arcticus</name>
    <dbReference type="NCBI Taxonomy" id="1655435"/>
    <lineage>
        <taxon>Bacteria</taxon>
        <taxon>Bacillati</taxon>
        <taxon>Actinomycetota</taxon>
        <taxon>Actinomycetes</taxon>
        <taxon>Micrococcales</taxon>
        <taxon>Beutenbergiaceae</taxon>
        <taxon>Serinibacter</taxon>
    </lineage>
</organism>
<evidence type="ECO:0000256" key="4">
    <source>
        <dbReference type="ARBA" id="ARBA00022631"/>
    </source>
</evidence>
<dbReference type="RefSeq" id="WP_135849539.1">
    <property type="nucleotide sequence ID" value="NZ_RHPJ01000002.1"/>
</dbReference>
<evidence type="ECO:0000259" key="8">
    <source>
        <dbReference type="Pfam" id="PF09349"/>
    </source>
</evidence>
<sequence length="167" mass="17814">MHIEEFDELTAERAAEVVGVWAAVPAWVDAVVAGRPYGSRAALTERAAALAATWRAPDLDAALAHHPRIGERPRGSGAEADASRSEQSAMAGAEQDVTEAIAAANAAYEDRFGRVFLIRAAGRSPHEMLEQARRRLANDDATEAAEALDQLAQIAELRLASSIEEDA</sequence>
<dbReference type="Gene3D" id="1.10.3330.10">
    <property type="entry name" value="Oxo-4-hydroxy-4-carboxy-5-ureidoimidazoline decarboxylase"/>
    <property type="match status" value="1"/>
</dbReference>
<reference evidence="9 10" key="1">
    <citation type="submission" date="2018-11" db="EMBL/GenBank/DDBJ databases">
        <title>Complete genome sequencing of the Actinobacteria Serinibacter sp. K3-2.</title>
        <authorList>
            <person name="Rakitin A.L."/>
            <person name="Beletsky A.V."/>
            <person name="Mardanov A.V."/>
            <person name="Ravin N.V."/>
            <person name="Gromova A.S."/>
            <person name="Filippova S.N."/>
            <person name="Gal'Chenko V.F."/>
        </authorList>
    </citation>
    <scope>NUCLEOTIDE SEQUENCE [LARGE SCALE GENOMIC DNA]</scope>
    <source>
        <strain evidence="9 10">K3-2</strain>
    </source>
</reference>
<evidence type="ECO:0000256" key="2">
    <source>
        <dbReference type="ARBA" id="ARBA00004754"/>
    </source>
</evidence>
<gene>
    <name evidence="9" type="ORF">SERN_1555</name>
</gene>